<comment type="similarity">
    <text evidence="2 9">Belongs to the FliQ/MopD/SpaQ family.</text>
</comment>
<dbReference type="GO" id="GO:0009306">
    <property type="term" value="P:protein secretion"/>
    <property type="evidence" value="ECO:0007669"/>
    <property type="project" value="InterPro"/>
</dbReference>
<keyword evidence="8 9" id="KW-0975">Bacterial flagellum</keyword>
<reference evidence="10 11" key="1">
    <citation type="submission" date="2015-10" db="EMBL/GenBank/DDBJ databases">
        <title>Metagenome-Assembled Genomes uncover a global brackish microbiome.</title>
        <authorList>
            <person name="Hugerth L.W."/>
            <person name="Larsson J."/>
            <person name="Alneberg J."/>
            <person name="Lindh M.V."/>
            <person name="Legrand C."/>
            <person name="Pinhassi J."/>
            <person name="Andersson A.F."/>
        </authorList>
    </citation>
    <scope>NUCLEOTIDE SEQUENCE [LARGE SCALE GENOMIC DNA]</scope>
    <source>
        <strain evidence="10">BACL4 MAG-120507-bin80</strain>
    </source>
</reference>
<evidence type="ECO:0000256" key="6">
    <source>
        <dbReference type="ARBA" id="ARBA00022989"/>
    </source>
</evidence>
<dbReference type="Proteomes" id="UP000051934">
    <property type="component" value="Unassembled WGS sequence"/>
</dbReference>
<dbReference type="PRINTS" id="PR00952">
    <property type="entry name" value="TYPE3IMQPROT"/>
</dbReference>
<keyword evidence="5 9" id="KW-0812">Transmembrane</keyword>
<evidence type="ECO:0000256" key="5">
    <source>
        <dbReference type="ARBA" id="ARBA00022692"/>
    </source>
</evidence>
<accession>A0A0R2S4R9</accession>
<dbReference type="AlphaFoldDB" id="A0A0R2S4R9"/>
<dbReference type="PANTHER" id="PTHR34040:SF2">
    <property type="entry name" value="FLAGELLAR BIOSYNTHETIC PROTEIN FLIQ"/>
    <property type="match status" value="1"/>
</dbReference>
<name>A0A0R2S4R9_9GAMM</name>
<dbReference type="GO" id="GO:0005886">
    <property type="term" value="C:plasma membrane"/>
    <property type="evidence" value="ECO:0007669"/>
    <property type="project" value="UniProtKB-SubCell"/>
</dbReference>
<gene>
    <name evidence="9" type="primary">fliQ</name>
    <name evidence="10" type="ORF">ABR69_09455</name>
</gene>
<evidence type="ECO:0000313" key="11">
    <source>
        <dbReference type="Proteomes" id="UP000051934"/>
    </source>
</evidence>
<proteinExistence type="inferred from homology"/>
<evidence type="ECO:0000256" key="9">
    <source>
        <dbReference type="RuleBase" id="RU364090"/>
    </source>
</evidence>
<dbReference type="NCBIfam" id="TIGR01402">
    <property type="entry name" value="fliQ"/>
    <property type="match status" value="1"/>
</dbReference>
<keyword evidence="10" id="KW-0969">Cilium</keyword>
<evidence type="ECO:0000256" key="4">
    <source>
        <dbReference type="ARBA" id="ARBA00022475"/>
    </source>
</evidence>
<evidence type="ECO:0000256" key="7">
    <source>
        <dbReference type="ARBA" id="ARBA00023136"/>
    </source>
</evidence>
<dbReference type="Pfam" id="PF01313">
    <property type="entry name" value="Bac_export_3"/>
    <property type="match status" value="1"/>
</dbReference>
<organism evidence="10 11">
    <name type="scientific">OM182 bacterium BACL3 MAG-120507-bin80</name>
    <dbReference type="NCBI Taxonomy" id="1655577"/>
    <lineage>
        <taxon>Bacteria</taxon>
        <taxon>Pseudomonadati</taxon>
        <taxon>Pseudomonadota</taxon>
        <taxon>Gammaproteobacteria</taxon>
        <taxon>OMG group</taxon>
        <taxon>OM182 clade</taxon>
    </lineage>
</organism>
<evidence type="ECO:0000256" key="8">
    <source>
        <dbReference type="ARBA" id="ARBA00023143"/>
    </source>
</evidence>
<comment type="function">
    <text evidence="9">Role in flagellar biosynthesis.</text>
</comment>
<keyword evidence="6 9" id="KW-1133">Transmembrane helix</keyword>
<comment type="subcellular location">
    <subcellularLocation>
        <location evidence="1 9">Cell membrane</location>
        <topology evidence="1">Multi-pass membrane protein</topology>
    </subcellularLocation>
    <subcellularLocation>
        <location evidence="9">Bacterial flagellum basal body</location>
    </subcellularLocation>
</comment>
<sequence>MNIADVITIGREALWVTMLIAGPLLGAVLIVGIIIGIFQAATSIQEMTLSFIPKLIVLVIVLLLVGGWQLLTLVDYFQRLLLSLPIYLQ</sequence>
<comment type="caution">
    <text evidence="10">The sequence shown here is derived from an EMBL/GenBank/DDBJ whole genome shotgun (WGS) entry which is preliminary data.</text>
</comment>
<evidence type="ECO:0000313" key="10">
    <source>
        <dbReference type="EMBL" id="KRO69800.1"/>
    </source>
</evidence>
<dbReference type="GO" id="GO:0009425">
    <property type="term" value="C:bacterial-type flagellum basal body"/>
    <property type="evidence" value="ECO:0007669"/>
    <property type="project" value="UniProtKB-SubCell"/>
</dbReference>
<dbReference type="GO" id="GO:0044780">
    <property type="term" value="P:bacterial-type flagellum assembly"/>
    <property type="evidence" value="ECO:0007669"/>
    <property type="project" value="InterPro"/>
</dbReference>
<evidence type="ECO:0000256" key="1">
    <source>
        <dbReference type="ARBA" id="ARBA00004651"/>
    </source>
</evidence>
<dbReference type="InterPro" id="IPR006305">
    <property type="entry name" value="FliQ"/>
</dbReference>
<keyword evidence="4 9" id="KW-1003">Cell membrane</keyword>
<feature type="transmembrane region" description="Helical" evidence="9">
    <location>
        <begin position="14"/>
        <end position="39"/>
    </location>
</feature>
<keyword evidence="10" id="KW-0282">Flagellum</keyword>
<evidence type="ECO:0000256" key="3">
    <source>
        <dbReference type="ARBA" id="ARBA00021718"/>
    </source>
</evidence>
<protein>
    <recommendedName>
        <fullName evidence="3 9">Flagellar biosynthetic protein FliQ</fullName>
    </recommendedName>
</protein>
<dbReference type="PANTHER" id="PTHR34040">
    <property type="entry name" value="FLAGELLAR BIOSYNTHETIC PROTEIN FLIQ"/>
    <property type="match status" value="1"/>
</dbReference>
<keyword evidence="10" id="KW-0966">Cell projection</keyword>
<feature type="transmembrane region" description="Helical" evidence="9">
    <location>
        <begin position="51"/>
        <end position="71"/>
    </location>
</feature>
<evidence type="ECO:0000256" key="2">
    <source>
        <dbReference type="ARBA" id="ARBA00006156"/>
    </source>
</evidence>
<dbReference type="InterPro" id="IPR002191">
    <property type="entry name" value="Bac_export_3"/>
</dbReference>
<keyword evidence="7 9" id="KW-0472">Membrane</keyword>
<dbReference type="EMBL" id="LIBB01000464">
    <property type="protein sequence ID" value="KRO69800.1"/>
    <property type="molecule type" value="Genomic_DNA"/>
</dbReference>
<dbReference type="PIRSF" id="PIRSF004669">
    <property type="entry name" value="FliQ"/>
    <property type="match status" value="1"/>
</dbReference>